<proteinExistence type="predicted"/>
<dbReference type="EMBL" id="JAAGVB010000105">
    <property type="protein sequence ID" value="NEW36789.1"/>
    <property type="molecule type" value="Genomic_DNA"/>
</dbReference>
<accession>A0A6P1CW32</accession>
<gene>
    <name evidence="3" type="ORF">GV791_30155</name>
</gene>
<evidence type="ECO:0000256" key="2">
    <source>
        <dbReference type="SAM" id="Phobius"/>
    </source>
</evidence>
<reference evidence="3 4" key="1">
    <citation type="submission" date="2020-01" db="EMBL/GenBank/DDBJ databases">
        <title>Genetics and antimicrobial susceptibilities of Nocardia species isolated from the soil; a comparison with species isolated from humans.</title>
        <authorList>
            <person name="Carrasco G."/>
            <person name="Monzon S."/>
            <person name="Sansegundo M."/>
            <person name="Garcia E."/>
            <person name="Garrido N."/>
            <person name="Medina M.J."/>
            <person name="Villalon P."/>
            <person name="Ramirez-Arocha A.C."/>
            <person name="Jimenez P."/>
            <person name="Cuesta I."/>
            <person name="Valdezate S."/>
        </authorList>
    </citation>
    <scope>NUCLEOTIDE SEQUENCE [LARGE SCALE GENOMIC DNA]</scope>
    <source>
        <strain evidence="3 4">CNM20110626</strain>
    </source>
</reference>
<keyword evidence="2" id="KW-1133">Transmembrane helix</keyword>
<organism evidence="3 4">
    <name type="scientific">Nocardia cyriacigeorgica</name>
    <dbReference type="NCBI Taxonomy" id="135487"/>
    <lineage>
        <taxon>Bacteria</taxon>
        <taxon>Bacillati</taxon>
        <taxon>Actinomycetota</taxon>
        <taxon>Actinomycetes</taxon>
        <taxon>Mycobacteriales</taxon>
        <taxon>Nocardiaceae</taxon>
        <taxon>Nocardia</taxon>
    </lineage>
</organism>
<dbReference type="AlphaFoldDB" id="A0A6P1CW32"/>
<protein>
    <submittedName>
        <fullName evidence="3">Uncharacterized protein</fullName>
    </submittedName>
</protein>
<dbReference type="RefSeq" id="WP_163848356.1">
    <property type="nucleotide sequence ID" value="NZ_AP026975.1"/>
</dbReference>
<keyword evidence="2" id="KW-0812">Transmembrane</keyword>
<dbReference type="Proteomes" id="UP000471166">
    <property type="component" value="Unassembled WGS sequence"/>
</dbReference>
<evidence type="ECO:0000313" key="3">
    <source>
        <dbReference type="EMBL" id="NEW36789.1"/>
    </source>
</evidence>
<evidence type="ECO:0000313" key="4">
    <source>
        <dbReference type="Proteomes" id="UP000471166"/>
    </source>
</evidence>
<comment type="caution">
    <text evidence="3">The sequence shown here is derived from an EMBL/GenBank/DDBJ whole genome shotgun (WGS) entry which is preliminary data.</text>
</comment>
<evidence type="ECO:0000256" key="1">
    <source>
        <dbReference type="SAM" id="MobiDB-lite"/>
    </source>
</evidence>
<name>A0A6P1CW32_9NOCA</name>
<feature type="transmembrane region" description="Helical" evidence="2">
    <location>
        <begin position="45"/>
        <end position="64"/>
    </location>
</feature>
<sequence>MPALRIYGEPVATISGWWGALIAAAAVVALIGAQVHRMIGAGRSVAIVAAMVNVVAVPVTLLYLNSKSPELKKMTEDHDDLKETLGNLVKSLFGSSTGQQPAAEAAQQAATAALTDQALLCCVVAALTAVLAICLRRRGAVGSDAYAHDESSESAETEGPAVQDIDDLTDQVFERMVQHNYALLQRLAADDEDEVHRQRLLQRDERLRRSDSVRQTRRRPLPRPAMSAAEKPQPTPWVAASRSGRLAGLSQPSAEPPFLHGLSER</sequence>
<feature type="transmembrane region" description="Helical" evidence="2">
    <location>
        <begin position="117"/>
        <end position="135"/>
    </location>
</feature>
<feature type="transmembrane region" description="Helical" evidence="2">
    <location>
        <begin position="12"/>
        <end position="33"/>
    </location>
</feature>
<keyword evidence="2" id="KW-0472">Membrane</keyword>
<feature type="region of interest" description="Disordered" evidence="1">
    <location>
        <begin position="206"/>
        <end position="265"/>
    </location>
</feature>